<dbReference type="NCBIfam" id="NF033644">
    <property type="entry name" value="antiterm_UpxY"/>
    <property type="match status" value="1"/>
</dbReference>
<feature type="domain" description="KOW" evidence="2">
    <location>
        <begin position="126"/>
        <end position="153"/>
    </location>
</feature>
<dbReference type="CDD" id="cd09895">
    <property type="entry name" value="NGN_SP_UpxY"/>
    <property type="match status" value="1"/>
</dbReference>
<dbReference type="InterPro" id="IPR008991">
    <property type="entry name" value="Translation_prot_SH3-like_sf"/>
</dbReference>
<comment type="caution">
    <text evidence="3">The sequence shown here is derived from an EMBL/GenBank/DDBJ whole genome shotgun (WGS) entry which is preliminary data.</text>
</comment>
<evidence type="ECO:0000313" key="3">
    <source>
        <dbReference type="EMBL" id="OUP19640.1"/>
    </source>
</evidence>
<dbReference type="EMBL" id="NFJX01000006">
    <property type="protein sequence ID" value="OUP19640.1"/>
    <property type="molecule type" value="Genomic_DNA"/>
</dbReference>
<proteinExistence type="predicted"/>
<dbReference type="Proteomes" id="UP000195950">
    <property type="component" value="Unassembled WGS sequence"/>
</dbReference>
<protein>
    <submittedName>
        <fullName evidence="3">Transcriptional regulator</fullName>
    </submittedName>
</protein>
<dbReference type="Gene3D" id="3.30.70.940">
    <property type="entry name" value="NusG, N-terminal domain"/>
    <property type="match status" value="1"/>
</dbReference>
<evidence type="ECO:0000313" key="4">
    <source>
        <dbReference type="Proteomes" id="UP000195950"/>
    </source>
</evidence>
<dbReference type="GO" id="GO:0006354">
    <property type="term" value="P:DNA-templated transcription elongation"/>
    <property type="evidence" value="ECO:0007669"/>
    <property type="project" value="InterPro"/>
</dbReference>
<dbReference type="InterPro" id="IPR006645">
    <property type="entry name" value="NGN-like_dom"/>
</dbReference>
<name>A0A1Y4IKZ4_PARDI</name>
<dbReference type="InterPro" id="IPR036735">
    <property type="entry name" value="NGN_dom_sf"/>
</dbReference>
<reference evidence="4" key="1">
    <citation type="submission" date="2017-04" db="EMBL/GenBank/DDBJ databases">
        <title>Function of individual gut microbiota members based on whole genome sequencing of pure cultures obtained from chicken caecum.</title>
        <authorList>
            <person name="Medvecky M."/>
            <person name="Cejkova D."/>
            <person name="Polansky O."/>
            <person name="Karasova D."/>
            <person name="Kubasova T."/>
            <person name="Cizek A."/>
            <person name="Rychlik I."/>
        </authorList>
    </citation>
    <scope>NUCLEOTIDE SEQUENCE [LARGE SCALE GENOMIC DNA]</scope>
    <source>
        <strain evidence="4">An199</strain>
    </source>
</reference>
<sequence length="180" mass="20757">MNSLTCNAKHWFALKVFYNKVFEIEESLEKEQIKSYIPCEEVLIVRNGIKKTIRKPVINSLMFFRSTILEAVNVQERFKDKVILYTRNKDGRKRPLAIPEREMNIFMLVSSSGEQGMEYFGADEPKFHCGEHVKVIDGKFKGAEGYICRIRKNSRLVVVIEGVCAVVTSYIPKCFLAKIP</sequence>
<accession>A0A1Y4IKZ4</accession>
<dbReference type="RefSeq" id="WP_087343999.1">
    <property type="nucleotide sequence ID" value="NZ_JAQMQD010000005.1"/>
</dbReference>
<organism evidence="3 4">
    <name type="scientific">Parabacteroides distasonis</name>
    <dbReference type="NCBI Taxonomy" id="823"/>
    <lineage>
        <taxon>Bacteria</taxon>
        <taxon>Pseudomonadati</taxon>
        <taxon>Bacteroidota</taxon>
        <taxon>Bacteroidia</taxon>
        <taxon>Bacteroidales</taxon>
        <taxon>Tannerellaceae</taxon>
        <taxon>Parabacteroides</taxon>
    </lineage>
</organism>
<gene>
    <name evidence="3" type="ORF">B5F32_08975</name>
</gene>
<dbReference type="SUPFAM" id="SSF50104">
    <property type="entry name" value="Translation proteins SH3-like domain"/>
    <property type="match status" value="1"/>
</dbReference>
<dbReference type="SMART" id="SM00739">
    <property type="entry name" value="KOW"/>
    <property type="match status" value="1"/>
</dbReference>
<dbReference type="InterPro" id="IPR005824">
    <property type="entry name" value="KOW"/>
</dbReference>
<evidence type="ECO:0000259" key="2">
    <source>
        <dbReference type="SMART" id="SM00739"/>
    </source>
</evidence>
<dbReference type="SUPFAM" id="SSF82679">
    <property type="entry name" value="N-utilization substance G protein NusG, N-terminal domain"/>
    <property type="match status" value="1"/>
</dbReference>
<dbReference type="AlphaFoldDB" id="A0A1Y4IKZ4"/>
<evidence type="ECO:0000256" key="1">
    <source>
        <dbReference type="ARBA" id="ARBA00023163"/>
    </source>
</evidence>
<keyword evidence="1" id="KW-0804">Transcription</keyword>
<dbReference type="Pfam" id="PF02357">
    <property type="entry name" value="NusG"/>
    <property type="match status" value="1"/>
</dbReference>